<dbReference type="EMBL" id="DRNB01000246">
    <property type="protein sequence ID" value="HHJ64593.1"/>
    <property type="molecule type" value="Genomic_DNA"/>
</dbReference>
<protein>
    <recommendedName>
        <fullName evidence="2">Single-stranded-DNA-specific exonuclease RecJ</fullName>
    </recommendedName>
</protein>
<reference evidence="9" key="1">
    <citation type="journal article" date="2020" name="mSystems">
        <title>Genome- and Community-Level Interaction Insights into Carbon Utilization and Element Cycling Functions of Hydrothermarchaeota in Hydrothermal Sediment.</title>
        <authorList>
            <person name="Zhou Z."/>
            <person name="Liu Y."/>
            <person name="Xu W."/>
            <person name="Pan J."/>
            <person name="Luo Z.H."/>
            <person name="Li M."/>
        </authorList>
    </citation>
    <scope>NUCLEOTIDE SEQUENCE [LARGE SCALE GENOMIC DNA]</scope>
    <source>
        <strain evidence="9">HyVt-501</strain>
    </source>
</reference>
<feature type="domain" description="DDH" evidence="6">
    <location>
        <begin position="78"/>
        <end position="223"/>
    </location>
</feature>
<dbReference type="GO" id="GO:0003676">
    <property type="term" value="F:nucleic acid binding"/>
    <property type="evidence" value="ECO:0007669"/>
    <property type="project" value="InterPro"/>
</dbReference>
<dbReference type="GO" id="GO:0006310">
    <property type="term" value="P:DNA recombination"/>
    <property type="evidence" value="ECO:0007669"/>
    <property type="project" value="InterPro"/>
</dbReference>
<dbReference type="InterPro" id="IPR051673">
    <property type="entry name" value="SSDNA_exonuclease_RecJ"/>
</dbReference>
<keyword evidence="4" id="KW-0378">Hydrolase</keyword>
<evidence type="ECO:0000256" key="2">
    <source>
        <dbReference type="ARBA" id="ARBA00019841"/>
    </source>
</evidence>
<organism evidence="9">
    <name type="scientific">Aquifex aeolicus</name>
    <dbReference type="NCBI Taxonomy" id="63363"/>
    <lineage>
        <taxon>Bacteria</taxon>
        <taxon>Pseudomonadati</taxon>
        <taxon>Aquificota</taxon>
        <taxon>Aquificia</taxon>
        <taxon>Aquificales</taxon>
        <taxon>Aquificaceae</taxon>
        <taxon>Aquifex</taxon>
    </lineage>
</organism>
<evidence type="ECO:0000259" key="7">
    <source>
        <dbReference type="Pfam" id="PF02272"/>
    </source>
</evidence>
<dbReference type="GO" id="GO:0008409">
    <property type="term" value="F:5'-3' exonuclease activity"/>
    <property type="evidence" value="ECO:0007669"/>
    <property type="project" value="InterPro"/>
</dbReference>
<evidence type="ECO:0000313" key="9">
    <source>
        <dbReference type="EMBL" id="HHJ64593.1"/>
    </source>
</evidence>
<dbReference type="Gene3D" id="3.10.310.30">
    <property type="match status" value="1"/>
</dbReference>
<comment type="similarity">
    <text evidence="1">Belongs to the RecJ family.</text>
</comment>
<name>A0A7C5Q3L9_AQUAO</name>
<dbReference type="InterPro" id="IPR003156">
    <property type="entry name" value="DHHA1_dom"/>
</dbReference>
<dbReference type="AlphaFoldDB" id="A0A7C5Q3L9"/>
<evidence type="ECO:0000256" key="3">
    <source>
        <dbReference type="ARBA" id="ARBA00022722"/>
    </source>
</evidence>
<dbReference type="Gene3D" id="3.90.1640.30">
    <property type="match status" value="1"/>
</dbReference>
<gene>
    <name evidence="9" type="primary">recJ</name>
    <name evidence="9" type="ORF">ENJ61_06760</name>
</gene>
<dbReference type="InterPro" id="IPR001667">
    <property type="entry name" value="DDH_dom"/>
</dbReference>
<dbReference type="SUPFAM" id="SSF64182">
    <property type="entry name" value="DHH phosphoesterases"/>
    <property type="match status" value="1"/>
</dbReference>
<feature type="domain" description="RecJ OB" evidence="8">
    <location>
        <begin position="448"/>
        <end position="484"/>
    </location>
</feature>
<dbReference type="InterPro" id="IPR038763">
    <property type="entry name" value="DHH_sf"/>
</dbReference>
<keyword evidence="5 9" id="KW-0269">Exonuclease</keyword>
<feature type="non-terminal residue" evidence="9">
    <location>
        <position position="490"/>
    </location>
</feature>
<dbReference type="GO" id="GO:0006281">
    <property type="term" value="P:DNA repair"/>
    <property type="evidence" value="ECO:0007669"/>
    <property type="project" value="InterPro"/>
</dbReference>
<evidence type="ECO:0000256" key="4">
    <source>
        <dbReference type="ARBA" id="ARBA00022801"/>
    </source>
</evidence>
<evidence type="ECO:0000259" key="8">
    <source>
        <dbReference type="Pfam" id="PF17768"/>
    </source>
</evidence>
<dbReference type="InterPro" id="IPR004610">
    <property type="entry name" value="RecJ"/>
</dbReference>
<dbReference type="PANTHER" id="PTHR30255">
    <property type="entry name" value="SINGLE-STRANDED-DNA-SPECIFIC EXONUCLEASE RECJ"/>
    <property type="match status" value="1"/>
</dbReference>
<evidence type="ECO:0000259" key="6">
    <source>
        <dbReference type="Pfam" id="PF01368"/>
    </source>
</evidence>
<keyword evidence="3" id="KW-0540">Nuclease</keyword>
<dbReference type="Pfam" id="PF17768">
    <property type="entry name" value="RecJ_OB"/>
    <property type="match status" value="1"/>
</dbReference>
<sequence length="490" mass="54476">MKGVSGREWYLLSDQIKPEEDLVRRFGYFLAQLLVNRGFEDPQSAFDLKLKYLIPYTFLPNLEEGAQRIVEAVKKRKRILIFGDYDVDGITGSAILYEVLRRAGARVVPVLPNRGTGYGLNDYLISLFSRYADLLITVDNGTSAVREIDGSGIEVVVIDHHNVPERTPERAVLVNPKLKESVPKDLQEISSSAMCFYMALVVSRQLGLDIDVRNFLDLVALGTVGDVMPMNRTNRILVSKGIAVLEGVLRGTLSKPGVRALLKISGIRNGVSSRDIAYSIAPRLNAPGRVGNPKISLHLLLEDRADRAELLARKVEILNSRRRAITDLVYREARERAREQRNRSFVSLWNPGWHVGVLGIVAGRLSAQLGKPVAVFAEGKEQSVGSVRSVEGIDVYEGLRQLSHLFLKWGGHSQAAGVTLSSGLLEEFSRRAEDIFEHVPRKPPPLYVDMEFPPTALSPQILSQIDRLEPYGEGNPPPTFLSPEENLQLT</sequence>
<dbReference type="Proteomes" id="UP000885792">
    <property type="component" value="Unassembled WGS sequence"/>
</dbReference>
<dbReference type="Pfam" id="PF01368">
    <property type="entry name" value="DHH"/>
    <property type="match status" value="1"/>
</dbReference>
<accession>A0A7C5Q3L9</accession>
<feature type="domain" description="DHHA1" evidence="7">
    <location>
        <begin position="347"/>
        <end position="437"/>
    </location>
</feature>
<dbReference type="PANTHER" id="PTHR30255:SF2">
    <property type="entry name" value="SINGLE-STRANDED-DNA-SPECIFIC EXONUCLEASE RECJ"/>
    <property type="match status" value="1"/>
</dbReference>
<dbReference type="Pfam" id="PF02272">
    <property type="entry name" value="DHHA1"/>
    <property type="match status" value="1"/>
</dbReference>
<evidence type="ECO:0000256" key="5">
    <source>
        <dbReference type="ARBA" id="ARBA00022839"/>
    </source>
</evidence>
<comment type="caution">
    <text evidence="9">The sequence shown here is derived from an EMBL/GenBank/DDBJ whole genome shotgun (WGS) entry which is preliminary data.</text>
</comment>
<evidence type="ECO:0000256" key="1">
    <source>
        <dbReference type="ARBA" id="ARBA00005915"/>
    </source>
</evidence>
<proteinExistence type="inferred from homology"/>
<dbReference type="InterPro" id="IPR041122">
    <property type="entry name" value="RecJ_OB"/>
</dbReference>
<dbReference type="NCBIfam" id="TIGR00644">
    <property type="entry name" value="recJ"/>
    <property type="match status" value="1"/>
</dbReference>